<feature type="chain" id="PRO_5047478682" description="Competence protein ComEA" evidence="1">
    <location>
        <begin position="31"/>
        <end position="103"/>
    </location>
</feature>
<dbReference type="RefSeq" id="WP_338268075.1">
    <property type="nucleotide sequence ID" value="NZ_AP027271.1"/>
</dbReference>
<feature type="signal peptide" evidence="1">
    <location>
        <begin position="1"/>
        <end position="30"/>
    </location>
</feature>
<evidence type="ECO:0008006" key="4">
    <source>
        <dbReference type="Google" id="ProtNLM"/>
    </source>
</evidence>
<dbReference type="PANTHER" id="PTHR21180">
    <property type="entry name" value="ENDONUCLEASE/EXONUCLEASE/PHOSPHATASE FAMILY DOMAIN-CONTAINING PROTEIN 1"/>
    <property type="match status" value="1"/>
</dbReference>
<keyword evidence="1" id="KW-0732">Signal</keyword>
<dbReference type="InterPro" id="IPR004509">
    <property type="entry name" value="Competence_ComEA_HhH"/>
</dbReference>
<evidence type="ECO:0000313" key="3">
    <source>
        <dbReference type="Proteomes" id="UP001307608"/>
    </source>
</evidence>
<dbReference type="SUPFAM" id="SSF47781">
    <property type="entry name" value="RuvA domain 2-like"/>
    <property type="match status" value="1"/>
</dbReference>
<dbReference type="EMBL" id="AP027271">
    <property type="protein sequence ID" value="BDX03506.1"/>
    <property type="molecule type" value="Genomic_DNA"/>
</dbReference>
<evidence type="ECO:0000256" key="1">
    <source>
        <dbReference type="SAM" id="SignalP"/>
    </source>
</evidence>
<reference evidence="2 3" key="1">
    <citation type="submission" date="2023-01" db="EMBL/GenBank/DDBJ databases">
        <title>Complete genome sequence of Marinomonas pontica strain 200518_36.</title>
        <authorList>
            <person name="Ueki S."/>
            <person name="Gajardo G."/>
            <person name="Maruyama F."/>
        </authorList>
    </citation>
    <scope>NUCLEOTIDE SEQUENCE [LARGE SCALE GENOMIC DNA]</scope>
    <source>
        <strain evidence="2 3">200518_36</strain>
    </source>
</reference>
<name>A0ABN6WNF8_9GAMM</name>
<dbReference type="NCBIfam" id="TIGR00426">
    <property type="entry name" value="competence protein ComEA helix-hairpin-helix repeat region"/>
    <property type="match status" value="1"/>
</dbReference>
<dbReference type="Pfam" id="PF12836">
    <property type="entry name" value="HHH_3"/>
    <property type="match status" value="1"/>
</dbReference>
<evidence type="ECO:0000313" key="2">
    <source>
        <dbReference type="EMBL" id="BDX03506.1"/>
    </source>
</evidence>
<sequence>MTNVNRIFRVCIARSLLVVSLAFMPLSVFAATPLDINTATAAQFSAVMSGVGMKKAEAIVAYREANGRFESVDQLSSVKGIGEGLLTRNKALIRVVEEATQTP</sequence>
<proteinExistence type="predicted"/>
<dbReference type="Gene3D" id="1.10.150.280">
    <property type="entry name" value="AF1531-like domain"/>
    <property type="match status" value="1"/>
</dbReference>
<keyword evidence="3" id="KW-1185">Reference proteome</keyword>
<dbReference type="InterPro" id="IPR051675">
    <property type="entry name" value="Endo/Exo/Phosphatase_dom_1"/>
</dbReference>
<organism evidence="2 3">
    <name type="scientific">Marinomonas pontica</name>
    <dbReference type="NCBI Taxonomy" id="264739"/>
    <lineage>
        <taxon>Bacteria</taxon>
        <taxon>Pseudomonadati</taxon>
        <taxon>Pseudomonadota</taxon>
        <taxon>Gammaproteobacteria</taxon>
        <taxon>Oceanospirillales</taxon>
        <taxon>Oceanospirillaceae</taxon>
        <taxon>Marinomonas</taxon>
    </lineage>
</organism>
<protein>
    <recommendedName>
        <fullName evidence="4">Competence protein ComEA</fullName>
    </recommendedName>
</protein>
<accession>A0ABN6WNF8</accession>
<dbReference type="Proteomes" id="UP001307608">
    <property type="component" value="Chromosome"/>
</dbReference>
<dbReference type="InterPro" id="IPR010994">
    <property type="entry name" value="RuvA_2-like"/>
</dbReference>
<gene>
    <name evidence="2" type="ORF">MACH16_22540</name>
</gene>
<dbReference type="PANTHER" id="PTHR21180:SF32">
    <property type="entry name" value="ENDONUCLEASE_EXONUCLEASE_PHOSPHATASE FAMILY DOMAIN-CONTAINING PROTEIN 1"/>
    <property type="match status" value="1"/>
</dbReference>